<organism evidence="1 2">
    <name type="scientific">Aspergillus keveii</name>
    <dbReference type="NCBI Taxonomy" id="714993"/>
    <lineage>
        <taxon>Eukaryota</taxon>
        <taxon>Fungi</taxon>
        <taxon>Dikarya</taxon>
        <taxon>Ascomycota</taxon>
        <taxon>Pezizomycotina</taxon>
        <taxon>Eurotiomycetes</taxon>
        <taxon>Eurotiomycetidae</taxon>
        <taxon>Eurotiales</taxon>
        <taxon>Aspergillaceae</taxon>
        <taxon>Aspergillus</taxon>
        <taxon>Aspergillus subgen. Nidulantes</taxon>
    </lineage>
</organism>
<keyword evidence="2" id="KW-1185">Reference proteome</keyword>
<evidence type="ECO:0000313" key="1">
    <source>
        <dbReference type="EMBL" id="KAL2800430.1"/>
    </source>
</evidence>
<proteinExistence type="predicted"/>
<gene>
    <name evidence="1" type="ORF">BJX66DRAFT_148618</name>
</gene>
<sequence length="171" mass="19096">MTMISSFNHRRSDSHLFASAQIFPSLNSLPALCEPLYTCNHQCQSSPISGRATHTASQSLKALSRFPVKLSLCWNHSLPLAFTSCRASGEVASSCRGRSSRYVRTAIPRPQSLSSMNGRLIPRSVQSLRSRFASPLRRSPTSTISIKFRNVDRTFETKERYERSCLLSGPE</sequence>
<dbReference type="Proteomes" id="UP001610563">
    <property type="component" value="Unassembled WGS sequence"/>
</dbReference>
<dbReference type="EMBL" id="JBFTWV010000003">
    <property type="protein sequence ID" value="KAL2800430.1"/>
    <property type="molecule type" value="Genomic_DNA"/>
</dbReference>
<comment type="caution">
    <text evidence="1">The sequence shown here is derived from an EMBL/GenBank/DDBJ whole genome shotgun (WGS) entry which is preliminary data.</text>
</comment>
<name>A0ABR4GPL1_9EURO</name>
<accession>A0ABR4GPL1</accession>
<reference evidence="1 2" key="1">
    <citation type="submission" date="2024-07" db="EMBL/GenBank/DDBJ databases">
        <title>Section-level genome sequencing and comparative genomics of Aspergillus sections Usti and Cavernicolus.</title>
        <authorList>
            <consortium name="Lawrence Berkeley National Laboratory"/>
            <person name="Nybo J.L."/>
            <person name="Vesth T.C."/>
            <person name="Theobald S."/>
            <person name="Frisvad J.C."/>
            <person name="Larsen T.O."/>
            <person name="Kjaerboelling I."/>
            <person name="Rothschild-Mancinelli K."/>
            <person name="Lyhne E.K."/>
            <person name="Kogle M.E."/>
            <person name="Barry K."/>
            <person name="Clum A."/>
            <person name="Na H."/>
            <person name="Ledsgaard L."/>
            <person name="Lin J."/>
            <person name="Lipzen A."/>
            <person name="Kuo A."/>
            <person name="Riley R."/>
            <person name="Mondo S."/>
            <person name="Labutti K."/>
            <person name="Haridas S."/>
            <person name="Pangalinan J."/>
            <person name="Salamov A.A."/>
            <person name="Simmons B.A."/>
            <person name="Magnuson J.K."/>
            <person name="Chen J."/>
            <person name="Drula E."/>
            <person name="Henrissat B."/>
            <person name="Wiebenga A."/>
            <person name="Lubbers R.J."/>
            <person name="Gomes A.C."/>
            <person name="Makela M.R."/>
            <person name="Stajich J."/>
            <person name="Grigoriev I.V."/>
            <person name="Mortensen U.H."/>
            <person name="De Vries R.P."/>
            <person name="Baker S.E."/>
            <person name="Andersen M.R."/>
        </authorList>
    </citation>
    <scope>NUCLEOTIDE SEQUENCE [LARGE SCALE GENOMIC DNA]</scope>
    <source>
        <strain evidence="1 2">CBS 209.92</strain>
    </source>
</reference>
<protein>
    <submittedName>
        <fullName evidence="1">Uncharacterized protein</fullName>
    </submittedName>
</protein>
<evidence type="ECO:0000313" key="2">
    <source>
        <dbReference type="Proteomes" id="UP001610563"/>
    </source>
</evidence>